<accession>A0A370HZC5</accession>
<feature type="domain" description="HTH tetR-type" evidence="3">
    <location>
        <begin position="14"/>
        <end position="75"/>
    </location>
</feature>
<dbReference type="PANTHER" id="PTHR30055">
    <property type="entry name" value="HTH-TYPE TRANSCRIPTIONAL REGULATOR RUTR"/>
    <property type="match status" value="1"/>
</dbReference>
<dbReference type="Gene3D" id="1.10.357.10">
    <property type="entry name" value="Tetracycline Repressor, domain 2"/>
    <property type="match status" value="1"/>
</dbReference>
<evidence type="ECO:0000313" key="4">
    <source>
        <dbReference type="EMBL" id="RDI63853.1"/>
    </source>
</evidence>
<dbReference type="InterPro" id="IPR001647">
    <property type="entry name" value="HTH_TetR"/>
</dbReference>
<evidence type="ECO:0000256" key="2">
    <source>
        <dbReference type="PROSITE-ProRule" id="PRU00335"/>
    </source>
</evidence>
<dbReference type="Pfam" id="PF00440">
    <property type="entry name" value="TetR_N"/>
    <property type="match status" value="1"/>
</dbReference>
<evidence type="ECO:0000259" key="3">
    <source>
        <dbReference type="PROSITE" id="PS50977"/>
    </source>
</evidence>
<feature type="DNA-binding region" description="H-T-H motif" evidence="2">
    <location>
        <begin position="38"/>
        <end position="57"/>
    </location>
</feature>
<dbReference type="PROSITE" id="PS50977">
    <property type="entry name" value="HTH_TETR_2"/>
    <property type="match status" value="1"/>
</dbReference>
<dbReference type="GO" id="GO:0003700">
    <property type="term" value="F:DNA-binding transcription factor activity"/>
    <property type="evidence" value="ECO:0007669"/>
    <property type="project" value="TreeGrafter"/>
</dbReference>
<evidence type="ECO:0000313" key="5">
    <source>
        <dbReference type="Proteomes" id="UP000254869"/>
    </source>
</evidence>
<comment type="caution">
    <text evidence="4">The sequence shown here is derived from an EMBL/GenBank/DDBJ whole genome shotgun (WGS) entry which is preliminary data.</text>
</comment>
<dbReference type="EMBL" id="QQBC01000009">
    <property type="protein sequence ID" value="RDI63853.1"/>
    <property type="molecule type" value="Genomic_DNA"/>
</dbReference>
<evidence type="ECO:0000256" key="1">
    <source>
        <dbReference type="ARBA" id="ARBA00023125"/>
    </source>
</evidence>
<organism evidence="4 5">
    <name type="scientific">Nocardia pseudobrasiliensis</name>
    <dbReference type="NCBI Taxonomy" id="45979"/>
    <lineage>
        <taxon>Bacteria</taxon>
        <taxon>Bacillati</taxon>
        <taxon>Actinomycetota</taxon>
        <taxon>Actinomycetes</taxon>
        <taxon>Mycobacteriales</taxon>
        <taxon>Nocardiaceae</taxon>
        <taxon>Nocardia</taxon>
    </lineage>
</organism>
<dbReference type="STRING" id="1210086.GCA_001613105_05483"/>
<dbReference type="SUPFAM" id="SSF46689">
    <property type="entry name" value="Homeodomain-like"/>
    <property type="match status" value="1"/>
</dbReference>
<dbReference type="GO" id="GO:0000976">
    <property type="term" value="F:transcription cis-regulatory region binding"/>
    <property type="evidence" value="ECO:0007669"/>
    <property type="project" value="TreeGrafter"/>
</dbReference>
<dbReference type="InterPro" id="IPR050109">
    <property type="entry name" value="HTH-type_TetR-like_transc_reg"/>
</dbReference>
<dbReference type="SUPFAM" id="SSF48498">
    <property type="entry name" value="Tetracyclin repressor-like, C-terminal domain"/>
    <property type="match status" value="1"/>
</dbReference>
<protein>
    <submittedName>
        <fullName evidence="4">TetR family transcriptional regulator</fullName>
    </submittedName>
</protein>
<keyword evidence="5" id="KW-1185">Reference proteome</keyword>
<dbReference type="AlphaFoldDB" id="A0A370HZC5"/>
<dbReference type="PANTHER" id="PTHR30055:SF160">
    <property type="entry name" value="TRANSCRIPTIONAL REGULATORY PROTEIN (PROBABLY ASNC-FAMILY)-RELATED"/>
    <property type="match status" value="1"/>
</dbReference>
<proteinExistence type="predicted"/>
<dbReference type="InterPro" id="IPR009057">
    <property type="entry name" value="Homeodomain-like_sf"/>
</dbReference>
<dbReference type="Proteomes" id="UP000254869">
    <property type="component" value="Unassembled WGS sequence"/>
</dbReference>
<dbReference type="RefSeq" id="WP_068003492.1">
    <property type="nucleotide sequence ID" value="NZ_QQBC01000009.1"/>
</dbReference>
<reference evidence="4 5" key="1">
    <citation type="submission" date="2018-07" db="EMBL/GenBank/DDBJ databases">
        <title>Genomic Encyclopedia of Type Strains, Phase IV (KMG-IV): sequencing the most valuable type-strain genomes for metagenomic binning, comparative biology and taxonomic classification.</title>
        <authorList>
            <person name="Goeker M."/>
        </authorList>
    </citation>
    <scope>NUCLEOTIDE SEQUENCE [LARGE SCALE GENOMIC DNA]</scope>
    <source>
        <strain evidence="4 5">DSM 44290</strain>
    </source>
</reference>
<gene>
    <name evidence="4" type="ORF">DFR76_109193</name>
</gene>
<sequence length="229" mass="25181">MVADSGGRWGEHNAERRRAIMSALLELIEECEPGVEIPLQAIADRAGVKRSVIYRHFADRRDLDARTREFVVESYVDEVMPTLDPADSLRATIFRLIDTYVRLVAAHPRTHEWIERGPGSSDPSGQAIVTGTKAAIAKRISYLFETGAAAVGYSDPGIEVAAFAIVSMVDGAVTRWLHTRPEGWDEDGVSRMLTESLWFLVDGHARTRGITVDPDRPLGELLAGSTLAI</sequence>
<keyword evidence="1 2" id="KW-0238">DNA-binding</keyword>
<dbReference type="InterPro" id="IPR036271">
    <property type="entry name" value="Tet_transcr_reg_TetR-rel_C_sf"/>
</dbReference>
<name>A0A370HZC5_9NOCA</name>